<protein>
    <submittedName>
        <fullName evidence="10">YeeE/YedE family protein</fullName>
    </submittedName>
</protein>
<keyword evidence="7 9" id="KW-0472">Membrane</keyword>
<keyword evidence="11" id="KW-1185">Reference proteome</keyword>
<evidence type="ECO:0000313" key="11">
    <source>
        <dbReference type="Proteomes" id="UP001329915"/>
    </source>
</evidence>
<feature type="transmembrane region" description="Helical" evidence="9">
    <location>
        <begin position="12"/>
        <end position="30"/>
    </location>
</feature>
<dbReference type="PANTHER" id="PTHR30574">
    <property type="entry name" value="INNER MEMBRANE PROTEIN YEDE"/>
    <property type="match status" value="1"/>
</dbReference>
<sequence>MKNNTIFTGLPYWLGGVALGLLNIVVFMLSEKPWGITTAMSHWGAEFSKFFGAAPEQWLYFGEIQMHNHLTEYQPFLIGTLLNIGIIFGAMFAALIYHEFRIRRPRNIKQVMAALLGGLFMGYGARLAGGCSVGALVGGSASLSLHGWVFGIFLLPGAWLGLKVISRYLTN</sequence>
<evidence type="ECO:0000256" key="5">
    <source>
        <dbReference type="ARBA" id="ARBA00022692"/>
    </source>
</evidence>
<evidence type="ECO:0000256" key="1">
    <source>
        <dbReference type="ARBA" id="ARBA00004429"/>
    </source>
</evidence>
<proteinExistence type="inferred from homology"/>
<keyword evidence="3" id="KW-1003">Cell membrane</keyword>
<comment type="subcellular location">
    <subcellularLocation>
        <location evidence="1">Cell inner membrane</location>
        <topology evidence="1">Multi-pass membrane protein</topology>
    </subcellularLocation>
</comment>
<evidence type="ECO:0000256" key="2">
    <source>
        <dbReference type="ARBA" id="ARBA00022448"/>
    </source>
</evidence>
<evidence type="ECO:0000256" key="8">
    <source>
        <dbReference type="ARBA" id="ARBA00035655"/>
    </source>
</evidence>
<feature type="transmembrane region" description="Helical" evidence="9">
    <location>
        <begin position="143"/>
        <end position="162"/>
    </location>
</feature>
<keyword evidence="2" id="KW-0813">Transport</keyword>
<comment type="similarity">
    <text evidence="8">Belongs to the TsuA/YedE (TC 9.B.102) family.</text>
</comment>
<dbReference type="GO" id="GO:0005886">
    <property type="term" value="C:plasma membrane"/>
    <property type="evidence" value="ECO:0007669"/>
    <property type="project" value="UniProtKB-SubCell"/>
</dbReference>
<evidence type="ECO:0000256" key="3">
    <source>
        <dbReference type="ARBA" id="ARBA00022475"/>
    </source>
</evidence>
<keyword evidence="5 9" id="KW-0812">Transmembrane</keyword>
<evidence type="ECO:0000256" key="9">
    <source>
        <dbReference type="SAM" id="Phobius"/>
    </source>
</evidence>
<feature type="transmembrane region" description="Helical" evidence="9">
    <location>
        <begin position="76"/>
        <end position="100"/>
    </location>
</feature>
<dbReference type="PANTHER" id="PTHR30574:SF1">
    <property type="entry name" value="SULPHUR TRANSPORT DOMAIN-CONTAINING PROTEIN"/>
    <property type="match status" value="1"/>
</dbReference>
<evidence type="ECO:0000256" key="6">
    <source>
        <dbReference type="ARBA" id="ARBA00022989"/>
    </source>
</evidence>
<dbReference type="RefSeq" id="WP_366922539.1">
    <property type="nucleotide sequence ID" value="NZ_CP121694.1"/>
</dbReference>
<dbReference type="EMBL" id="CP121694">
    <property type="protein sequence ID" value="WRO23152.1"/>
    <property type="molecule type" value="Genomic_DNA"/>
</dbReference>
<dbReference type="Pfam" id="PF04143">
    <property type="entry name" value="Sulf_transp"/>
    <property type="match status" value="1"/>
</dbReference>
<gene>
    <name evidence="10" type="ORF">MFMK1_003001</name>
</gene>
<keyword evidence="6 9" id="KW-1133">Transmembrane helix</keyword>
<evidence type="ECO:0000256" key="4">
    <source>
        <dbReference type="ARBA" id="ARBA00022519"/>
    </source>
</evidence>
<feature type="transmembrane region" description="Helical" evidence="9">
    <location>
        <begin position="112"/>
        <end position="137"/>
    </location>
</feature>
<evidence type="ECO:0000256" key="7">
    <source>
        <dbReference type="ARBA" id="ARBA00023136"/>
    </source>
</evidence>
<dbReference type="AlphaFoldDB" id="A0AAU0USD8"/>
<dbReference type="KEGG" id="dbc:MFMK1_003001"/>
<name>A0AAU0USD8_9FIRM</name>
<evidence type="ECO:0000313" key="10">
    <source>
        <dbReference type="EMBL" id="WRO23152.1"/>
    </source>
</evidence>
<accession>A0AAU0USD8</accession>
<keyword evidence="4" id="KW-0997">Cell inner membrane</keyword>
<dbReference type="Proteomes" id="UP001329915">
    <property type="component" value="Chromosome"/>
</dbReference>
<organism evidence="10 11">
    <name type="scientific">Metallumcola ferriviriculae</name>
    <dbReference type="NCBI Taxonomy" id="3039180"/>
    <lineage>
        <taxon>Bacteria</taxon>
        <taxon>Bacillati</taxon>
        <taxon>Bacillota</taxon>
        <taxon>Clostridia</taxon>
        <taxon>Neomoorellales</taxon>
        <taxon>Desulfitibacteraceae</taxon>
        <taxon>Metallumcola</taxon>
    </lineage>
</organism>
<dbReference type="InterPro" id="IPR007272">
    <property type="entry name" value="Sulf_transp_TsuA/YedE"/>
</dbReference>
<reference evidence="10 11" key="1">
    <citation type="submission" date="2023-04" db="EMBL/GenBank/DDBJ databases">
        <authorList>
            <person name="Hsu D."/>
        </authorList>
    </citation>
    <scope>NUCLEOTIDE SEQUENCE [LARGE SCALE GENOMIC DNA]</scope>
    <source>
        <strain evidence="10 11">MK1</strain>
    </source>
</reference>